<proteinExistence type="predicted"/>
<dbReference type="PANTHER" id="PTHR12984">
    <property type="entry name" value="SCY1-RELATED S/T PROTEIN KINASE-LIKE"/>
    <property type="match status" value="1"/>
</dbReference>
<accession>A0A915MCN6</accession>
<reference evidence="2" key="1">
    <citation type="submission" date="2022-11" db="UniProtKB">
        <authorList>
            <consortium name="WormBaseParasite"/>
        </authorList>
    </citation>
    <scope>IDENTIFICATION</scope>
</reference>
<sequence>ALDMSQKIQFFKSLPNIIPQFPLRVQLQKIYPHLAGEFGTPILIPFILESVFIIVENCNSEEFVEEIMPSLVLVFPIQTPYQIGLLLLNKVDLFLKKMPTTSLKQHLIPLIFNSLSNESTKIQELCLLELPRLVKYIDREQMHTQFLPKLLRMVLEAKENKIRIETIACISKLLNNLEPWMVADQLLPSLPKVNSKDPGLSASQEEQREVNNFIDYLNNGKVLEEIVSNEGSPIKQQQQPAAGGLSMDLGDLDFLGGGVTATKKNEV</sequence>
<dbReference type="InterPro" id="IPR051177">
    <property type="entry name" value="CIK-Related_Protein"/>
</dbReference>
<dbReference type="WBParaSite" id="scaffold34653_cov212.g21497">
    <property type="protein sequence ID" value="scaffold34653_cov212.g21497"/>
    <property type="gene ID" value="scaffold34653_cov212.g21497"/>
</dbReference>
<dbReference type="SUPFAM" id="SSF48371">
    <property type="entry name" value="ARM repeat"/>
    <property type="match status" value="1"/>
</dbReference>
<dbReference type="Gene3D" id="1.25.10.10">
    <property type="entry name" value="Leucine-rich Repeat Variant"/>
    <property type="match status" value="1"/>
</dbReference>
<organism evidence="1 2">
    <name type="scientific">Meloidogyne javanica</name>
    <name type="common">Root-knot nematode worm</name>
    <dbReference type="NCBI Taxonomy" id="6303"/>
    <lineage>
        <taxon>Eukaryota</taxon>
        <taxon>Metazoa</taxon>
        <taxon>Ecdysozoa</taxon>
        <taxon>Nematoda</taxon>
        <taxon>Chromadorea</taxon>
        <taxon>Rhabditida</taxon>
        <taxon>Tylenchina</taxon>
        <taxon>Tylenchomorpha</taxon>
        <taxon>Tylenchoidea</taxon>
        <taxon>Meloidogynidae</taxon>
        <taxon>Meloidogyninae</taxon>
        <taxon>Meloidogyne</taxon>
        <taxon>Meloidogyne incognita group</taxon>
    </lineage>
</organism>
<dbReference type="InterPro" id="IPR011989">
    <property type="entry name" value="ARM-like"/>
</dbReference>
<name>A0A915MCN6_MELJA</name>
<dbReference type="PANTHER" id="PTHR12984:SF6">
    <property type="entry name" value="SCY1-LIKE PROTEIN 2"/>
    <property type="match status" value="1"/>
</dbReference>
<keyword evidence="1" id="KW-1185">Reference proteome</keyword>
<protein>
    <submittedName>
        <fullName evidence="2">SCY1-like protein 2</fullName>
    </submittedName>
</protein>
<dbReference type="InterPro" id="IPR016024">
    <property type="entry name" value="ARM-type_fold"/>
</dbReference>
<dbReference type="Proteomes" id="UP000887561">
    <property type="component" value="Unplaced"/>
</dbReference>
<evidence type="ECO:0000313" key="2">
    <source>
        <dbReference type="WBParaSite" id="scaffold34653_cov212.g21497"/>
    </source>
</evidence>
<dbReference type="AlphaFoldDB" id="A0A915MCN6"/>
<evidence type="ECO:0000313" key="1">
    <source>
        <dbReference type="Proteomes" id="UP000887561"/>
    </source>
</evidence>